<keyword evidence="2 5" id="KW-0238">DNA-binding</keyword>
<keyword evidence="9" id="KW-1185">Reference proteome</keyword>
<evidence type="ECO:0000259" key="8">
    <source>
        <dbReference type="PROSITE" id="PS50071"/>
    </source>
</evidence>
<dbReference type="AlphaFoldDB" id="A0A6P6TXW5"/>
<evidence type="ECO:0000256" key="1">
    <source>
        <dbReference type="ARBA" id="ARBA00004123"/>
    </source>
</evidence>
<dbReference type="GO" id="GO:0005634">
    <property type="term" value="C:nucleus"/>
    <property type="evidence" value="ECO:0007669"/>
    <property type="project" value="UniProtKB-SubCell"/>
</dbReference>
<evidence type="ECO:0000256" key="4">
    <source>
        <dbReference type="ARBA" id="ARBA00023242"/>
    </source>
</evidence>
<evidence type="ECO:0000313" key="9">
    <source>
        <dbReference type="Proteomes" id="UP001652660"/>
    </source>
</evidence>
<feature type="DNA-binding region" description="Homeobox" evidence="5">
    <location>
        <begin position="341"/>
        <end position="400"/>
    </location>
</feature>
<reference evidence="9" key="1">
    <citation type="journal article" date="2025" name="Foods">
        <title>Unveiling the Microbial Signatures of Arabica Coffee Cherries: Insights into Ripeness Specific Diversity, Functional Traits, and Implications for Quality and Safety.</title>
        <authorList>
            <consortium name="RefSeq"/>
            <person name="Tenea G.N."/>
            <person name="Cifuentes V."/>
            <person name="Reyes P."/>
            <person name="Cevallos-Vallejos M."/>
        </authorList>
    </citation>
    <scope>NUCLEOTIDE SEQUENCE [LARGE SCALE GENOMIC DNA]</scope>
</reference>
<reference evidence="10 11" key="2">
    <citation type="submission" date="2025-05" db="UniProtKB">
        <authorList>
            <consortium name="RefSeq"/>
        </authorList>
    </citation>
    <scope>IDENTIFICATION</scope>
    <source>
        <tissue evidence="10 11">Leaves</tissue>
    </source>
</reference>
<dbReference type="Proteomes" id="UP001652660">
    <property type="component" value="Chromosome 7c"/>
</dbReference>
<dbReference type="RefSeq" id="XP_027083144.2">
    <property type="nucleotide sequence ID" value="XM_027227343.2"/>
</dbReference>
<evidence type="ECO:0000313" key="11">
    <source>
        <dbReference type="RefSeq" id="XP_027083145.2"/>
    </source>
</evidence>
<dbReference type="InterPro" id="IPR009057">
    <property type="entry name" value="Homeodomain-like_sf"/>
</dbReference>
<dbReference type="PANTHER" id="PTHR15467">
    <property type="entry name" value="ZINC-FINGERS AND HOMEOBOXES RELATED"/>
    <property type="match status" value="1"/>
</dbReference>
<comment type="subcellular location">
    <subcellularLocation>
        <location evidence="1 5 6">Nucleus</location>
    </subcellularLocation>
</comment>
<dbReference type="SMART" id="SM00389">
    <property type="entry name" value="HOX"/>
    <property type="match status" value="1"/>
</dbReference>
<sequence>MRDQKGFLWKCEGALFDHLYTTTVPPETLVVAERNTIETVEEERRLAKKKMGTSTAAWLPHMSSFVALKPHCCLNKKPLFVDTKSIRTSFILPRQSFSSSSILTFARRRGGHQASSSPVKSKKQKKKEQTFGSKSTQEDEDDDAFEALFRQLEEDLKNDNLSSENGDDDDEISEEDLAKLERELEEALKDDELFGALDLVGDGKTEDESDEDEKEEDNEDDNTANYHVEDLEDDDNDEEMPVKLKNWQLKRLAYALKNGRRKTNIKSLAADLCLDRAVVLELLRDPPPDLLMMSAALPDKPVSTVVEPVNKLKEACPLEMTPVTTKAEAEVKVPVHVMQSNWSAKKRIKKAQLDTLERVYNRTKRPSNAMISNIVHLTNLPKKRVVKWFEDKRAEDGIPEHRLPASQTWQKLVFLKNLWPCFNHTEDHMNR</sequence>
<dbReference type="PROSITE" id="PS50071">
    <property type="entry name" value="HOMEOBOX_2"/>
    <property type="match status" value="1"/>
</dbReference>
<dbReference type="GO" id="GO:0000981">
    <property type="term" value="F:DNA-binding transcription factor activity, RNA polymerase II-specific"/>
    <property type="evidence" value="ECO:0007669"/>
    <property type="project" value="TreeGrafter"/>
</dbReference>
<evidence type="ECO:0000256" key="5">
    <source>
        <dbReference type="PROSITE-ProRule" id="PRU00108"/>
    </source>
</evidence>
<protein>
    <submittedName>
        <fullName evidence="10 11">Protein OVEREXPRESSOR OF CATIONIC PEROXIDASE 3-like isoform X1</fullName>
    </submittedName>
</protein>
<evidence type="ECO:0000313" key="10">
    <source>
        <dbReference type="RefSeq" id="XP_027083144.2"/>
    </source>
</evidence>
<organism evidence="9 10">
    <name type="scientific">Coffea arabica</name>
    <name type="common">Arabian coffee</name>
    <dbReference type="NCBI Taxonomy" id="13443"/>
    <lineage>
        <taxon>Eukaryota</taxon>
        <taxon>Viridiplantae</taxon>
        <taxon>Streptophyta</taxon>
        <taxon>Embryophyta</taxon>
        <taxon>Tracheophyta</taxon>
        <taxon>Spermatophyta</taxon>
        <taxon>Magnoliopsida</taxon>
        <taxon>eudicotyledons</taxon>
        <taxon>Gunneridae</taxon>
        <taxon>Pentapetalae</taxon>
        <taxon>asterids</taxon>
        <taxon>lamiids</taxon>
        <taxon>Gentianales</taxon>
        <taxon>Rubiaceae</taxon>
        <taxon>Ixoroideae</taxon>
        <taxon>Gardenieae complex</taxon>
        <taxon>Bertiereae - Coffeeae clade</taxon>
        <taxon>Coffeeae</taxon>
        <taxon>Coffea</taxon>
    </lineage>
</organism>
<dbReference type="GO" id="GO:0003677">
    <property type="term" value="F:DNA binding"/>
    <property type="evidence" value="ECO:0007669"/>
    <property type="project" value="UniProtKB-UniRule"/>
</dbReference>
<keyword evidence="3 5" id="KW-0371">Homeobox</keyword>
<gene>
    <name evidence="10 11" type="primary">LOC113705482</name>
</gene>
<feature type="compositionally biased region" description="Acidic residues" evidence="7">
    <location>
        <begin position="207"/>
        <end position="222"/>
    </location>
</feature>
<feature type="domain" description="Homeobox" evidence="8">
    <location>
        <begin position="339"/>
        <end position="399"/>
    </location>
</feature>
<dbReference type="PANTHER" id="PTHR15467:SF9">
    <property type="entry name" value="HOMEOBOX DOMAIN-CONTAINING PROTEIN"/>
    <property type="match status" value="1"/>
</dbReference>
<dbReference type="InterPro" id="IPR001356">
    <property type="entry name" value="HD"/>
</dbReference>
<dbReference type="RefSeq" id="XP_027083145.2">
    <property type="nucleotide sequence ID" value="XM_027227344.2"/>
</dbReference>
<keyword evidence="4 5" id="KW-0539">Nucleus</keyword>
<dbReference type="GeneID" id="113705482"/>
<dbReference type="SUPFAM" id="SSF46689">
    <property type="entry name" value="Homeodomain-like"/>
    <property type="match status" value="1"/>
</dbReference>
<dbReference type="OrthoDB" id="514822at2759"/>
<name>A0A6P6TXW5_COFAR</name>
<dbReference type="CDD" id="cd00086">
    <property type="entry name" value="homeodomain"/>
    <property type="match status" value="1"/>
</dbReference>
<feature type="region of interest" description="Disordered" evidence="7">
    <location>
        <begin position="195"/>
        <end position="226"/>
    </location>
</feature>
<feature type="region of interest" description="Disordered" evidence="7">
    <location>
        <begin position="108"/>
        <end position="142"/>
    </location>
</feature>
<evidence type="ECO:0000256" key="3">
    <source>
        <dbReference type="ARBA" id="ARBA00023155"/>
    </source>
</evidence>
<evidence type="ECO:0000256" key="7">
    <source>
        <dbReference type="SAM" id="MobiDB-lite"/>
    </source>
</evidence>
<evidence type="ECO:0000256" key="2">
    <source>
        <dbReference type="ARBA" id="ARBA00023125"/>
    </source>
</evidence>
<evidence type="ECO:0000256" key="6">
    <source>
        <dbReference type="RuleBase" id="RU000682"/>
    </source>
</evidence>
<dbReference type="Gene3D" id="1.10.10.60">
    <property type="entry name" value="Homeodomain-like"/>
    <property type="match status" value="1"/>
</dbReference>
<accession>A0A6P6TXW5</accession>
<dbReference type="Pfam" id="PF00046">
    <property type="entry name" value="Homeodomain"/>
    <property type="match status" value="1"/>
</dbReference>
<proteinExistence type="predicted"/>